<dbReference type="EMBL" id="FPHD01000015">
    <property type="protein sequence ID" value="SFV51598.1"/>
    <property type="molecule type" value="Genomic_DNA"/>
</dbReference>
<dbReference type="InterPro" id="IPR036038">
    <property type="entry name" value="Aminotransferase-like"/>
</dbReference>
<evidence type="ECO:0000313" key="1">
    <source>
        <dbReference type="EMBL" id="SFV51598.1"/>
    </source>
</evidence>
<dbReference type="Gene3D" id="3.20.10.10">
    <property type="entry name" value="D-amino Acid Aminotransferase, subunit A, domain 2"/>
    <property type="match status" value="1"/>
</dbReference>
<sequence>MPLLLETIKIEDGNIHNLPYHQARCNKSREALFGLHDSLDLASVIEAPLKGVYRCRILYNKTIHSIEYLPYIPKEIHTLKIVSSTIKYDHKYAHREALDALLHGQKRIDEIIIEKEGYLTDTTIANIAFYDGTQWFTPTKPLLEGTMRAKLLDEGFLLKKEIKKEDIVHYTQVALMNAMIGFKILNHFNISQYKEDQ</sequence>
<dbReference type="EC" id="4.1.3.38" evidence="1"/>
<protein>
    <submittedName>
        <fullName evidence="1">Aminodeoxychorismate lyase</fullName>
        <ecNumber evidence="1">4.1.3.38</ecNumber>
    </submittedName>
</protein>
<dbReference type="Gene3D" id="3.30.470.10">
    <property type="match status" value="1"/>
</dbReference>
<dbReference type="SUPFAM" id="SSF56752">
    <property type="entry name" value="D-aminoacid aminotransferase-like PLP-dependent enzymes"/>
    <property type="match status" value="1"/>
</dbReference>
<dbReference type="Pfam" id="PF01063">
    <property type="entry name" value="Aminotran_4"/>
    <property type="match status" value="1"/>
</dbReference>
<dbReference type="InterPro" id="IPR001544">
    <property type="entry name" value="Aminotrans_IV"/>
</dbReference>
<keyword evidence="1" id="KW-0456">Lyase</keyword>
<name>A0A1W1BDT5_9ZZZZ</name>
<dbReference type="GO" id="GO:0008696">
    <property type="term" value="F:4-amino-4-deoxychorismate lyase activity"/>
    <property type="evidence" value="ECO:0007669"/>
    <property type="project" value="UniProtKB-EC"/>
</dbReference>
<dbReference type="InterPro" id="IPR043132">
    <property type="entry name" value="BCAT-like_C"/>
</dbReference>
<reference evidence="1" key="1">
    <citation type="submission" date="2016-10" db="EMBL/GenBank/DDBJ databases">
        <authorList>
            <person name="de Groot N.N."/>
        </authorList>
    </citation>
    <scope>NUCLEOTIDE SEQUENCE</scope>
</reference>
<dbReference type="AlphaFoldDB" id="A0A1W1BDT5"/>
<proteinExistence type="predicted"/>
<accession>A0A1W1BDT5</accession>
<organism evidence="1">
    <name type="scientific">hydrothermal vent metagenome</name>
    <dbReference type="NCBI Taxonomy" id="652676"/>
    <lineage>
        <taxon>unclassified sequences</taxon>
        <taxon>metagenomes</taxon>
        <taxon>ecological metagenomes</taxon>
    </lineage>
</organism>
<dbReference type="InterPro" id="IPR043131">
    <property type="entry name" value="BCAT-like_N"/>
</dbReference>
<gene>
    <name evidence="1" type="ORF">MNB_SV-8-758</name>
</gene>